<proteinExistence type="predicted"/>
<organism evidence="1 2">
    <name type="scientific">Salegentibacter agarivorans</name>
    <dbReference type="NCBI Taxonomy" id="345907"/>
    <lineage>
        <taxon>Bacteria</taxon>
        <taxon>Pseudomonadati</taxon>
        <taxon>Bacteroidota</taxon>
        <taxon>Flavobacteriia</taxon>
        <taxon>Flavobacteriales</taxon>
        <taxon>Flavobacteriaceae</taxon>
        <taxon>Salegentibacter</taxon>
    </lineage>
</organism>
<dbReference type="AlphaFoldDB" id="A0A1I2MUT7"/>
<protein>
    <submittedName>
        <fullName evidence="1">Outer membrane receptor proteins, mostly Fe transport</fullName>
    </submittedName>
</protein>
<dbReference type="RefSeq" id="WP_093304973.1">
    <property type="nucleotide sequence ID" value="NZ_FOOH01000015.1"/>
</dbReference>
<evidence type="ECO:0000313" key="1">
    <source>
        <dbReference type="EMBL" id="SFF93086.1"/>
    </source>
</evidence>
<keyword evidence="2" id="KW-1185">Reference proteome</keyword>
<keyword evidence="1" id="KW-0675">Receptor</keyword>
<reference evidence="2" key="1">
    <citation type="submission" date="2016-10" db="EMBL/GenBank/DDBJ databases">
        <authorList>
            <person name="Varghese N."/>
            <person name="Submissions S."/>
        </authorList>
    </citation>
    <scope>NUCLEOTIDE SEQUENCE [LARGE SCALE GENOMIC DNA]</scope>
    <source>
        <strain evidence="2">DSM 23515</strain>
    </source>
</reference>
<name>A0A1I2MUT7_9FLAO</name>
<dbReference type="EMBL" id="FOOH01000015">
    <property type="protein sequence ID" value="SFF93086.1"/>
    <property type="molecule type" value="Genomic_DNA"/>
</dbReference>
<dbReference type="InterPro" id="IPR008969">
    <property type="entry name" value="CarboxyPept-like_regulatory"/>
</dbReference>
<dbReference type="SUPFAM" id="SSF56935">
    <property type="entry name" value="Porins"/>
    <property type="match status" value="1"/>
</dbReference>
<gene>
    <name evidence="1" type="ORF">SAMN04488033_11512</name>
</gene>
<sequence length="881" mass="100789">MDHFRQIFLFLISIFIISVGYSQKEISGQVLDDQDEKLSGATVMVSKDSVSPILAYGISDANGKFKIAVKNESDSLFLKVSYIGFGTFKKTIQNKSQTLEVKLSPSSESLKEVLVKSEILQQRGDTLSFSVAAFKGKNDRVIADVLKKIPGIDIRPNGQIFYRDEPIQKYYIEGLDLLEGRYNLANDNLSAEAVSKVEILENHQPVKVLDSLEFSERASINIKLKKDITYSGTATAGIGAAPLLWQAKVTPMIFTKKQQAIFTYQSNNTGSDVSREIRDFSINFLGDQFTIDKTDWLSIQNISEPPFSQERWLDNNVHLGSANILQRIKENIDLKLNISYLNDYQQQDGSTQTRYFTPTDTIDVIENTNNHLYVSTLQGKLTLENNADKNYLKNQLEFNGFWNAARGVIDRPGTKIKQQLDNPFFGIKNDLRLLRAVGKQLITFNSNTGFTENNQDLMVQPGQFEAIFNDGDPFGEIQQLVSARKIYTDNSAGLTKALGKFTISPKFGFSFQHQQLDSDVFLNEIDEVLDVNFKNRTEFVQSSVYFKNAFRFESKDETWNLRLSTPLEFKSFHLEDDNFEDSRNLDRLVFEPNFYVRKKISAFWEANASAGLSYNFGEIQQLYYGFLLKGYRNLNRYNAPISEEQKQNYSGGLRYRNPLKQLFLNASYSYAYSENNLLYSSNIGENGTTILEAVARNNSFDNHSFKAGGSKYFRELKTTLKLNASYNLSNRQQLLNNTLAEVNTQNLNLRGSLEADIWSWLIANYSGNFSTYTSGFEGNNFQKIETHQHIIELYFYPKDNQYLSLSGEYYGNSLSENGDNYFVNLGYQFTFKKPKMDLNLSWRNILNTDTFINAYNNQYYYVQSSYQLRPSQVLATLKFSL</sequence>
<dbReference type="Gene3D" id="2.60.40.1120">
    <property type="entry name" value="Carboxypeptidase-like, regulatory domain"/>
    <property type="match status" value="1"/>
</dbReference>
<dbReference type="Proteomes" id="UP000199116">
    <property type="component" value="Unassembled WGS sequence"/>
</dbReference>
<accession>A0A1I2MUT7</accession>
<dbReference type="SUPFAM" id="SSF49464">
    <property type="entry name" value="Carboxypeptidase regulatory domain-like"/>
    <property type="match status" value="1"/>
</dbReference>
<evidence type="ECO:0000313" key="2">
    <source>
        <dbReference type="Proteomes" id="UP000199116"/>
    </source>
</evidence>
<dbReference type="Pfam" id="PF13715">
    <property type="entry name" value="CarbopepD_reg_2"/>
    <property type="match status" value="1"/>
</dbReference>